<protein>
    <submittedName>
        <fullName evidence="2">Uncharacterized protein</fullName>
    </submittedName>
</protein>
<keyword evidence="3" id="KW-1185">Reference proteome</keyword>
<evidence type="ECO:0000313" key="3">
    <source>
        <dbReference type="Proteomes" id="UP000322699"/>
    </source>
</evidence>
<gene>
    <name evidence="2" type="ORF">LF1_55010</name>
</gene>
<proteinExistence type="predicted"/>
<accession>A0A5B1CA54</accession>
<name>A0A5B1CA54_9BACT</name>
<dbReference type="Proteomes" id="UP000322699">
    <property type="component" value="Unassembled WGS sequence"/>
</dbReference>
<reference evidence="2 3" key="1">
    <citation type="submission" date="2019-08" db="EMBL/GenBank/DDBJ databases">
        <title>Deep-cultivation of Planctomycetes and their phenomic and genomic characterization uncovers novel biology.</title>
        <authorList>
            <person name="Wiegand S."/>
            <person name="Jogler M."/>
            <person name="Boedeker C."/>
            <person name="Pinto D."/>
            <person name="Vollmers J."/>
            <person name="Rivas-Marin E."/>
            <person name="Kohn T."/>
            <person name="Peeters S.H."/>
            <person name="Heuer A."/>
            <person name="Rast P."/>
            <person name="Oberbeckmann S."/>
            <person name="Bunk B."/>
            <person name="Jeske O."/>
            <person name="Meyerdierks A."/>
            <person name="Storesund J.E."/>
            <person name="Kallscheuer N."/>
            <person name="Luecker S."/>
            <person name="Lage O.M."/>
            <person name="Pohl T."/>
            <person name="Merkel B.J."/>
            <person name="Hornburger P."/>
            <person name="Mueller R.-W."/>
            <person name="Bruemmer F."/>
            <person name="Labrenz M."/>
            <person name="Spormann A.M."/>
            <person name="Op Den Camp H."/>
            <person name="Overmann J."/>
            <person name="Amann R."/>
            <person name="Jetten M.S.M."/>
            <person name="Mascher T."/>
            <person name="Medema M.H."/>
            <person name="Devos D.P."/>
            <person name="Kaster A.-K."/>
            <person name="Ovreas L."/>
            <person name="Rohde M."/>
            <person name="Galperin M.Y."/>
            <person name="Jogler C."/>
        </authorList>
    </citation>
    <scope>NUCLEOTIDE SEQUENCE [LARGE SCALE GENOMIC DNA]</scope>
    <source>
        <strain evidence="2 3">LF1</strain>
    </source>
</reference>
<comment type="caution">
    <text evidence="2">The sequence shown here is derived from an EMBL/GenBank/DDBJ whole genome shotgun (WGS) entry which is preliminary data.</text>
</comment>
<evidence type="ECO:0000313" key="2">
    <source>
        <dbReference type="EMBL" id="KAA1257101.1"/>
    </source>
</evidence>
<dbReference type="EMBL" id="VRLW01000004">
    <property type="protein sequence ID" value="KAA1257101.1"/>
    <property type="molecule type" value="Genomic_DNA"/>
</dbReference>
<evidence type="ECO:0000256" key="1">
    <source>
        <dbReference type="SAM" id="MobiDB-lite"/>
    </source>
</evidence>
<organism evidence="2 3">
    <name type="scientific">Rubripirellula obstinata</name>
    <dbReference type="NCBI Taxonomy" id="406547"/>
    <lineage>
        <taxon>Bacteria</taxon>
        <taxon>Pseudomonadati</taxon>
        <taxon>Planctomycetota</taxon>
        <taxon>Planctomycetia</taxon>
        <taxon>Pirellulales</taxon>
        <taxon>Pirellulaceae</taxon>
        <taxon>Rubripirellula</taxon>
    </lineage>
</organism>
<dbReference type="AlphaFoldDB" id="A0A5B1CA54"/>
<feature type="region of interest" description="Disordered" evidence="1">
    <location>
        <begin position="1"/>
        <end position="34"/>
    </location>
</feature>
<sequence>MHTVIRLSRGHLLPASRPAGHNQRTTKPAFPPTLDQYSSADCPAGHQPTPEVQCSNNAGLPDALRGTNQRLSSSTRFAAPRRNLFDQQNFVTI</sequence>